<feature type="transmembrane region" description="Helical" evidence="6">
    <location>
        <begin position="77"/>
        <end position="97"/>
    </location>
</feature>
<dbReference type="CDD" id="cd11485">
    <property type="entry name" value="SLC-NCS1sbd_YbbW-like"/>
    <property type="match status" value="1"/>
</dbReference>
<gene>
    <name evidence="7" type="ORF">SAMN05446037_102353</name>
</gene>
<feature type="transmembrane region" description="Helical" evidence="6">
    <location>
        <begin position="439"/>
        <end position="458"/>
    </location>
</feature>
<evidence type="ECO:0000313" key="8">
    <source>
        <dbReference type="Proteomes" id="UP000198304"/>
    </source>
</evidence>
<comment type="similarity">
    <text evidence="2">Belongs to the purine-cytosine permease (2.A.39) family.</text>
</comment>
<feature type="transmembrane region" description="Helical" evidence="6">
    <location>
        <begin position="45"/>
        <end position="65"/>
    </location>
</feature>
<evidence type="ECO:0000256" key="3">
    <source>
        <dbReference type="ARBA" id="ARBA00022692"/>
    </source>
</evidence>
<evidence type="ECO:0000256" key="2">
    <source>
        <dbReference type="ARBA" id="ARBA00008974"/>
    </source>
</evidence>
<keyword evidence="8" id="KW-1185">Reference proteome</keyword>
<dbReference type="AlphaFoldDB" id="A0A239HRT5"/>
<dbReference type="GO" id="GO:0005886">
    <property type="term" value="C:plasma membrane"/>
    <property type="evidence" value="ECO:0007669"/>
    <property type="project" value="TreeGrafter"/>
</dbReference>
<evidence type="ECO:0000313" key="7">
    <source>
        <dbReference type="EMBL" id="SNS83996.1"/>
    </source>
</evidence>
<evidence type="ECO:0000256" key="1">
    <source>
        <dbReference type="ARBA" id="ARBA00004141"/>
    </source>
</evidence>
<feature type="transmembrane region" description="Helical" evidence="6">
    <location>
        <begin position="464"/>
        <end position="480"/>
    </location>
</feature>
<reference evidence="7 8" key="1">
    <citation type="submission" date="2017-06" db="EMBL/GenBank/DDBJ databases">
        <authorList>
            <person name="Kim H.J."/>
            <person name="Triplett B.A."/>
        </authorList>
    </citation>
    <scope>NUCLEOTIDE SEQUENCE [LARGE SCALE GENOMIC DNA]</scope>
    <source>
        <strain evidence="7 8">SCA</strain>
    </source>
</reference>
<dbReference type="PANTHER" id="PTHR30618:SF0">
    <property type="entry name" value="PURINE-URACIL PERMEASE NCS1"/>
    <property type="match status" value="1"/>
</dbReference>
<proteinExistence type="inferred from homology"/>
<dbReference type="GO" id="GO:0015205">
    <property type="term" value="F:nucleobase transmembrane transporter activity"/>
    <property type="evidence" value="ECO:0007669"/>
    <property type="project" value="TreeGrafter"/>
</dbReference>
<dbReference type="PANTHER" id="PTHR30618">
    <property type="entry name" value="NCS1 FAMILY PURINE/PYRIMIDINE TRANSPORTER"/>
    <property type="match status" value="1"/>
</dbReference>
<evidence type="ECO:0000256" key="5">
    <source>
        <dbReference type="ARBA" id="ARBA00023136"/>
    </source>
</evidence>
<feature type="transmembrane region" description="Helical" evidence="6">
    <location>
        <begin position="355"/>
        <end position="375"/>
    </location>
</feature>
<feature type="transmembrane region" description="Helical" evidence="6">
    <location>
        <begin position="194"/>
        <end position="215"/>
    </location>
</feature>
<protein>
    <submittedName>
        <fullName evidence="7">Nucleobase:cation symporter-1, NCS1 family</fullName>
    </submittedName>
</protein>
<feature type="transmembrane region" description="Helical" evidence="6">
    <location>
        <begin position="235"/>
        <end position="256"/>
    </location>
</feature>
<feature type="transmembrane region" description="Helical" evidence="6">
    <location>
        <begin position="159"/>
        <end position="182"/>
    </location>
</feature>
<evidence type="ECO:0000256" key="6">
    <source>
        <dbReference type="SAM" id="Phobius"/>
    </source>
</evidence>
<name>A0A239HRT5_9FIRM</name>
<feature type="transmembrane region" description="Helical" evidence="6">
    <location>
        <begin position="276"/>
        <end position="299"/>
    </location>
</feature>
<feature type="transmembrane region" description="Helical" evidence="6">
    <location>
        <begin position="319"/>
        <end position="343"/>
    </location>
</feature>
<organism evidence="7 8">
    <name type="scientific">Anaerovirgula multivorans</name>
    <dbReference type="NCBI Taxonomy" id="312168"/>
    <lineage>
        <taxon>Bacteria</taxon>
        <taxon>Bacillati</taxon>
        <taxon>Bacillota</taxon>
        <taxon>Clostridia</taxon>
        <taxon>Peptostreptococcales</taxon>
        <taxon>Natronincolaceae</taxon>
        <taxon>Anaerovirgula</taxon>
    </lineage>
</organism>
<keyword evidence="5 6" id="KW-0472">Membrane</keyword>
<comment type="subcellular location">
    <subcellularLocation>
        <location evidence="1">Membrane</location>
        <topology evidence="1">Multi-pass membrane protein</topology>
    </subcellularLocation>
</comment>
<dbReference type="EMBL" id="FZOJ01000023">
    <property type="protein sequence ID" value="SNS83996.1"/>
    <property type="molecule type" value="Genomic_DNA"/>
</dbReference>
<keyword evidence="4 6" id="KW-1133">Transmembrane helix</keyword>
<keyword evidence="3 6" id="KW-0812">Transmembrane</keyword>
<dbReference type="Gene3D" id="1.10.4160.10">
    <property type="entry name" value="Hydantoin permease"/>
    <property type="match status" value="1"/>
</dbReference>
<dbReference type="Proteomes" id="UP000198304">
    <property type="component" value="Unassembled WGS sequence"/>
</dbReference>
<accession>A0A239HRT5</accession>
<dbReference type="OrthoDB" id="9780088at2"/>
<dbReference type="InterPro" id="IPR001248">
    <property type="entry name" value="Pur-cyt_permease"/>
</dbReference>
<feature type="transmembrane region" description="Helical" evidence="6">
    <location>
        <begin position="381"/>
        <end position="405"/>
    </location>
</feature>
<evidence type="ECO:0000256" key="4">
    <source>
        <dbReference type="ARBA" id="ARBA00022989"/>
    </source>
</evidence>
<dbReference type="RefSeq" id="WP_089284325.1">
    <property type="nucleotide sequence ID" value="NZ_FZOJ01000023.1"/>
</dbReference>
<dbReference type="Pfam" id="PF02133">
    <property type="entry name" value="Transp_cyt_pur"/>
    <property type="match status" value="1"/>
</dbReference>
<dbReference type="InterPro" id="IPR045225">
    <property type="entry name" value="Uracil/uridine/allantoin_perm"/>
</dbReference>
<sequence>MGGSIKTQREVNGLFELTDGARNNLKNNAYYNDDLAPTKLDERTWGTYHIAALWVGMSVCIPTYMMASGLMAAGLSWWQAILNIAIGNLIVLIPMQLNSHAGTKYGIPYPVFARLSFGIKGAHIASIARAIVAAGWFGIQTWIGGGAINAVLSIVSPAWGAWSAGIWVSFFAFWALNVWIAYKGAEAIKFMEAWGAPILGILSLSLMIWAVTAVGSMGKGIGDILNLPATYAPGGFWKIFLPGLTANIAFWSTLALNIPDFSRYAKTQKDQFMGQLLGLPTTMAAFAFVGVFVTGATSIVYGEFLWDPVAVVANIGSPIAGLLGALGIAVATLTTNIAANVVAPANGISNLNPQKITYGMGAIVTGVAGVLMMPWKLMETAGAYLFDWLGTYGLFLGPLAGMYVADYYIYRKKTLDLDDLFKGEQSRYWYENGINKKAIYTWIIAGIFPVLGKVVPSLSFFSDNGWVIGFIVAMVVYPMLMKNETSSLITPEEEKAMNEKVTVK</sequence>